<keyword evidence="3" id="KW-1185">Reference proteome</keyword>
<dbReference type="Proteomes" id="UP000265520">
    <property type="component" value="Unassembled WGS sequence"/>
</dbReference>
<evidence type="ECO:0000313" key="2">
    <source>
        <dbReference type="EMBL" id="MCI60485.1"/>
    </source>
</evidence>
<dbReference type="EMBL" id="LXQA010582417">
    <property type="protein sequence ID" value="MCI60485.1"/>
    <property type="molecule type" value="Genomic_DNA"/>
</dbReference>
<dbReference type="AlphaFoldDB" id="A0A392TKM1"/>
<proteinExistence type="predicted"/>
<comment type="caution">
    <text evidence="2">The sequence shown here is derived from an EMBL/GenBank/DDBJ whole genome shotgun (WGS) entry which is preliminary data.</text>
</comment>
<name>A0A392TKM1_9FABA</name>
<organism evidence="2 3">
    <name type="scientific">Trifolium medium</name>
    <dbReference type="NCBI Taxonomy" id="97028"/>
    <lineage>
        <taxon>Eukaryota</taxon>
        <taxon>Viridiplantae</taxon>
        <taxon>Streptophyta</taxon>
        <taxon>Embryophyta</taxon>
        <taxon>Tracheophyta</taxon>
        <taxon>Spermatophyta</taxon>
        <taxon>Magnoliopsida</taxon>
        <taxon>eudicotyledons</taxon>
        <taxon>Gunneridae</taxon>
        <taxon>Pentapetalae</taxon>
        <taxon>rosids</taxon>
        <taxon>fabids</taxon>
        <taxon>Fabales</taxon>
        <taxon>Fabaceae</taxon>
        <taxon>Papilionoideae</taxon>
        <taxon>50 kb inversion clade</taxon>
        <taxon>NPAAA clade</taxon>
        <taxon>Hologalegina</taxon>
        <taxon>IRL clade</taxon>
        <taxon>Trifolieae</taxon>
        <taxon>Trifolium</taxon>
    </lineage>
</organism>
<evidence type="ECO:0000256" key="1">
    <source>
        <dbReference type="SAM" id="MobiDB-lite"/>
    </source>
</evidence>
<feature type="non-terminal residue" evidence="2">
    <location>
        <position position="1"/>
    </location>
</feature>
<protein>
    <submittedName>
        <fullName evidence="2">Uncharacterized protein</fullName>
    </submittedName>
</protein>
<reference evidence="2 3" key="1">
    <citation type="journal article" date="2018" name="Front. Plant Sci.">
        <title>Red Clover (Trifolium pratense) and Zigzag Clover (T. medium) - A Picture of Genomic Similarities and Differences.</title>
        <authorList>
            <person name="Dluhosova J."/>
            <person name="Istvanek J."/>
            <person name="Nedelnik J."/>
            <person name="Repkova J."/>
        </authorList>
    </citation>
    <scope>NUCLEOTIDE SEQUENCE [LARGE SCALE GENOMIC DNA]</scope>
    <source>
        <strain evidence="3">cv. 10/8</strain>
        <tissue evidence="2">Leaf</tissue>
    </source>
</reference>
<evidence type="ECO:0000313" key="3">
    <source>
        <dbReference type="Proteomes" id="UP000265520"/>
    </source>
</evidence>
<feature type="region of interest" description="Disordered" evidence="1">
    <location>
        <begin position="1"/>
        <end position="23"/>
    </location>
</feature>
<accession>A0A392TKM1</accession>
<sequence length="23" mass="2279">VVGVEISRGSENLVGSEASSSDT</sequence>